<evidence type="ECO:0000313" key="2">
    <source>
        <dbReference type="EMBL" id="VAW31380.1"/>
    </source>
</evidence>
<gene>
    <name evidence="2" type="ORF">MNBD_CHLOROFLEXI01-4062</name>
</gene>
<sequence>MAKVLVCGHSTMETTVAVERFPIEYTPTAYPFFGVQTAVSGVGYNIAKALTTLGSDVHFLTLVGNDLPGRQIKQQATTDSIAPQFIVAAMPQTAQSVILYDKQGKRQVYTDLKDVQERPYPPNFSSKP</sequence>
<proteinExistence type="predicted"/>
<dbReference type="Pfam" id="PF00294">
    <property type="entry name" value="PfkB"/>
    <property type="match status" value="1"/>
</dbReference>
<dbReference type="EMBL" id="UOEU01000209">
    <property type="protein sequence ID" value="VAW31380.1"/>
    <property type="molecule type" value="Genomic_DNA"/>
</dbReference>
<dbReference type="SUPFAM" id="SSF53613">
    <property type="entry name" value="Ribokinase-like"/>
    <property type="match status" value="1"/>
</dbReference>
<dbReference type="InterPro" id="IPR011611">
    <property type="entry name" value="PfkB_dom"/>
</dbReference>
<organism evidence="2">
    <name type="scientific">hydrothermal vent metagenome</name>
    <dbReference type="NCBI Taxonomy" id="652676"/>
    <lineage>
        <taxon>unclassified sequences</taxon>
        <taxon>metagenomes</taxon>
        <taxon>ecological metagenomes</taxon>
    </lineage>
</organism>
<dbReference type="Gene3D" id="3.40.1190.20">
    <property type="match status" value="1"/>
</dbReference>
<accession>A0A3B0UQG7</accession>
<name>A0A3B0UQG7_9ZZZZ</name>
<protein>
    <recommendedName>
        <fullName evidence="1">Carbohydrate kinase PfkB domain-containing protein</fullName>
    </recommendedName>
</protein>
<reference evidence="2" key="1">
    <citation type="submission" date="2018-06" db="EMBL/GenBank/DDBJ databases">
        <authorList>
            <person name="Zhirakovskaya E."/>
        </authorList>
    </citation>
    <scope>NUCLEOTIDE SEQUENCE</scope>
</reference>
<evidence type="ECO:0000259" key="1">
    <source>
        <dbReference type="Pfam" id="PF00294"/>
    </source>
</evidence>
<feature type="domain" description="Carbohydrate kinase PfkB" evidence="1">
    <location>
        <begin position="1"/>
        <end position="115"/>
    </location>
</feature>
<dbReference type="InterPro" id="IPR029056">
    <property type="entry name" value="Ribokinase-like"/>
</dbReference>
<dbReference type="AlphaFoldDB" id="A0A3B0UQG7"/>